<dbReference type="SUPFAM" id="SSF53756">
    <property type="entry name" value="UDP-Glycosyltransferase/glycogen phosphorylase"/>
    <property type="match status" value="1"/>
</dbReference>
<protein>
    <submittedName>
        <fullName evidence="1">Glycosyltransferase involved in cell wall biosynthesis</fullName>
    </submittedName>
</protein>
<keyword evidence="2" id="KW-1185">Reference proteome</keyword>
<dbReference type="Pfam" id="PF13692">
    <property type="entry name" value="Glyco_trans_1_4"/>
    <property type="match status" value="1"/>
</dbReference>
<organism evidence="1 2">
    <name type="scientific">Chiayiivirga flava</name>
    <dbReference type="NCBI Taxonomy" id="659595"/>
    <lineage>
        <taxon>Bacteria</taxon>
        <taxon>Pseudomonadati</taxon>
        <taxon>Pseudomonadota</taxon>
        <taxon>Gammaproteobacteria</taxon>
        <taxon>Lysobacterales</taxon>
        <taxon>Lysobacteraceae</taxon>
        <taxon>Chiayiivirga</taxon>
    </lineage>
</organism>
<keyword evidence="1" id="KW-0808">Transferase</keyword>
<reference evidence="1 2" key="1">
    <citation type="submission" date="2020-08" db="EMBL/GenBank/DDBJ databases">
        <title>Genomic Encyclopedia of Type Strains, Phase IV (KMG-IV): sequencing the most valuable type-strain genomes for metagenomic binning, comparative biology and taxonomic classification.</title>
        <authorList>
            <person name="Goeker M."/>
        </authorList>
    </citation>
    <scope>NUCLEOTIDE SEQUENCE [LARGE SCALE GENOMIC DNA]</scope>
    <source>
        <strain evidence="1 2">DSM 24163</strain>
    </source>
</reference>
<name>A0A7W8G0A1_9GAMM</name>
<dbReference type="Gene3D" id="3.40.50.2000">
    <property type="entry name" value="Glycogen Phosphorylase B"/>
    <property type="match status" value="1"/>
</dbReference>
<comment type="caution">
    <text evidence="1">The sequence shown here is derived from an EMBL/GenBank/DDBJ whole genome shotgun (WGS) entry which is preliminary data.</text>
</comment>
<dbReference type="GO" id="GO:0016740">
    <property type="term" value="F:transferase activity"/>
    <property type="evidence" value="ECO:0007669"/>
    <property type="project" value="UniProtKB-KW"/>
</dbReference>
<dbReference type="EMBL" id="JACHHP010000004">
    <property type="protein sequence ID" value="MBB5208971.1"/>
    <property type="molecule type" value="Genomic_DNA"/>
</dbReference>
<accession>A0A7W8G0A1</accession>
<dbReference type="Proteomes" id="UP000521199">
    <property type="component" value="Unassembled WGS sequence"/>
</dbReference>
<evidence type="ECO:0000313" key="2">
    <source>
        <dbReference type="Proteomes" id="UP000521199"/>
    </source>
</evidence>
<dbReference type="AlphaFoldDB" id="A0A7W8G0A1"/>
<proteinExistence type="predicted"/>
<dbReference type="RefSeq" id="WP_183961510.1">
    <property type="nucleotide sequence ID" value="NZ_JACHHP010000004.1"/>
</dbReference>
<sequence length="380" mass="42159">MRLLVAGFYANGPGYPNGRMTQAILSAVPGLEVVDLGYPMSQGLELWKIGKAGLVHAFSLVVQCIVLNARSALRVAVAKPGVQDLVYVRYPSVFFMSFISLFPRKVRPRCVVEAFIPVWDSMFNDRGRGRRGVRAQLVRYMESRSLRAAWRVIVDTEANADFVAQQLGVGRESVTSIPLAVEESAWRGVRHSVKAGNSFRVLFVGTLIRLHGLEVICEAIRLFRSGEPFEFVFVGDGQEAHTLRKLITDRPDLSIVWHREWIDTDKVAVAMADADVSLGVFGGKGKASRVLPFKVYMALAVGVPVVTQRDFSVPARAPAPPVVAVQPEASALAEAIRTLRGALDKRFWLHAEGRRYFDAYLSHEAVLRGWERVLTSRNVD</sequence>
<evidence type="ECO:0000313" key="1">
    <source>
        <dbReference type="EMBL" id="MBB5208971.1"/>
    </source>
</evidence>
<gene>
    <name evidence="1" type="ORF">HNQ52_002521</name>
</gene>